<keyword evidence="4" id="KW-0862">Zinc</keyword>
<dbReference type="AlphaFoldDB" id="A0A8X6MKS2"/>
<reference evidence="7" key="1">
    <citation type="submission" date="2020-08" db="EMBL/GenBank/DDBJ databases">
        <title>Multicomponent nature underlies the extraordinary mechanical properties of spider dragline silk.</title>
        <authorList>
            <person name="Kono N."/>
            <person name="Nakamura H."/>
            <person name="Mori M."/>
            <person name="Yoshida Y."/>
            <person name="Ohtoshi R."/>
            <person name="Malay A.D."/>
            <person name="Moran D.A.P."/>
            <person name="Tomita M."/>
            <person name="Numata K."/>
            <person name="Arakawa K."/>
        </authorList>
    </citation>
    <scope>NUCLEOTIDE SEQUENCE</scope>
</reference>
<organism evidence="7 8">
    <name type="scientific">Nephila pilipes</name>
    <name type="common">Giant wood spider</name>
    <name type="synonym">Nephila maculata</name>
    <dbReference type="NCBI Taxonomy" id="299642"/>
    <lineage>
        <taxon>Eukaryota</taxon>
        <taxon>Metazoa</taxon>
        <taxon>Ecdysozoa</taxon>
        <taxon>Arthropoda</taxon>
        <taxon>Chelicerata</taxon>
        <taxon>Arachnida</taxon>
        <taxon>Araneae</taxon>
        <taxon>Araneomorphae</taxon>
        <taxon>Entelegynae</taxon>
        <taxon>Araneoidea</taxon>
        <taxon>Nephilidae</taxon>
        <taxon>Nephila</taxon>
    </lineage>
</organism>
<evidence type="ECO:0000256" key="4">
    <source>
        <dbReference type="ARBA" id="ARBA00022833"/>
    </source>
</evidence>
<evidence type="ECO:0000256" key="5">
    <source>
        <dbReference type="PROSITE-ProRule" id="PRU00175"/>
    </source>
</evidence>
<dbReference type="InterPro" id="IPR001841">
    <property type="entry name" value="Znf_RING"/>
</dbReference>
<keyword evidence="3 5" id="KW-0863">Zinc-finger</keyword>
<accession>A0A8X6MKS2</accession>
<keyword evidence="2" id="KW-0479">Metal-binding</keyword>
<dbReference type="Proteomes" id="UP000887013">
    <property type="component" value="Unassembled WGS sequence"/>
</dbReference>
<dbReference type="OrthoDB" id="411372at2759"/>
<dbReference type="Gene3D" id="3.30.40.10">
    <property type="entry name" value="Zinc/RING finger domain, C3HC4 (zinc finger)"/>
    <property type="match status" value="1"/>
</dbReference>
<evidence type="ECO:0000256" key="1">
    <source>
        <dbReference type="ARBA" id="ARBA00022679"/>
    </source>
</evidence>
<sequence length="183" mass="21450">MSGVLSKTNGNYVQDMKIRYLFSDVGFMEYFKIYTFASISKTQMKCEICKKCVSDKKYFSERRFGLLENCSHVFCLGCIREYRARLQLNAFAKRKRNYCTPVAIRCPICRVESHYIIASKSWLEDPKKKVQLLEIYKKLTEEVYCPWFKSGQGECLYSNCSGHILEPDRENPNEEKNEETGCD</sequence>
<dbReference type="PANTHER" id="PTHR11224:SF10">
    <property type="entry name" value="IP09428P-RELATED"/>
    <property type="match status" value="1"/>
</dbReference>
<dbReference type="InterPro" id="IPR045072">
    <property type="entry name" value="MKRN-like"/>
</dbReference>
<dbReference type="EMBL" id="BMAW01047655">
    <property type="protein sequence ID" value="GFS62073.1"/>
    <property type="molecule type" value="Genomic_DNA"/>
</dbReference>
<evidence type="ECO:0000313" key="8">
    <source>
        <dbReference type="Proteomes" id="UP000887013"/>
    </source>
</evidence>
<evidence type="ECO:0000256" key="3">
    <source>
        <dbReference type="ARBA" id="ARBA00022771"/>
    </source>
</evidence>
<dbReference type="GO" id="GO:0008270">
    <property type="term" value="F:zinc ion binding"/>
    <property type="evidence" value="ECO:0007669"/>
    <property type="project" value="UniProtKB-KW"/>
</dbReference>
<dbReference type="PROSITE" id="PS00518">
    <property type="entry name" value="ZF_RING_1"/>
    <property type="match status" value="1"/>
</dbReference>
<comment type="caution">
    <text evidence="7">The sequence shown here is derived from an EMBL/GenBank/DDBJ whole genome shotgun (WGS) entry which is preliminary data.</text>
</comment>
<dbReference type="SMART" id="SM00184">
    <property type="entry name" value="RING"/>
    <property type="match status" value="1"/>
</dbReference>
<dbReference type="InterPro" id="IPR013083">
    <property type="entry name" value="Znf_RING/FYVE/PHD"/>
</dbReference>
<dbReference type="GO" id="GO:0061630">
    <property type="term" value="F:ubiquitin protein ligase activity"/>
    <property type="evidence" value="ECO:0007669"/>
    <property type="project" value="InterPro"/>
</dbReference>
<gene>
    <name evidence="7" type="primary">MKRN2</name>
    <name evidence="7" type="ORF">NPIL_422821</name>
</gene>
<keyword evidence="8" id="KW-1185">Reference proteome</keyword>
<dbReference type="SUPFAM" id="SSF57850">
    <property type="entry name" value="RING/U-box"/>
    <property type="match status" value="1"/>
</dbReference>
<feature type="domain" description="RING-type" evidence="6">
    <location>
        <begin position="46"/>
        <end position="110"/>
    </location>
</feature>
<dbReference type="InterPro" id="IPR017907">
    <property type="entry name" value="Znf_RING_CS"/>
</dbReference>
<evidence type="ECO:0000259" key="6">
    <source>
        <dbReference type="PROSITE" id="PS50089"/>
    </source>
</evidence>
<name>A0A8X6MKS2_NEPPI</name>
<evidence type="ECO:0000313" key="7">
    <source>
        <dbReference type="EMBL" id="GFS62073.1"/>
    </source>
</evidence>
<dbReference type="GO" id="GO:0000209">
    <property type="term" value="P:protein polyubiquitination"/>
    <property type="evidence" value="ECO:0007669"/>
    <property type="project" value="InterPro"/>
</dbReference>
<evidence type="ECO:0000256" key="2">
    <source>
        <dbReference type="ARBA" id="ARBA00022723"/>
    </source>
</evidence>
<keyword evidence="1" id="KW-0808">Transferase</keyword>
<dbReference type="PANTHER" id="PTHR11224">
    <property type="entry name" value="MAKORIN-RELATED"/>
    <property type="match status" value="1"/>
</dbReference>
<proteinExistence type="predicted"/>
<protein>
    <submittedName>
        <fullName evidence="7">Probable E3 ubiquitin-protein ligase makorin-2</fullName>
    </submittedName>
</protein>
<dbReference type="PROSITE" id="PS50089">
    <property type="entry name" value="ZF_RING_2"/>
    <property type="match status" value="1"/>
</dbReference>